<sequence>MDSRLPTHIEISGLIRAVEEAGGFGTVLHKGERDAGTMLVICCEKGTNACLYDRMPTLEGGREWTMIKSQDTEKPLEFMEYWQKRVHQDPDVWVVELDIANAARFLSNQT</sequence>
<organism evidence="1 2">
    <name type="scientific">Altericroceibacterium spongiae</name>
    <dbReference type="NCBI Taxonomy" id="2320269"/>
    <lineage>
        <taxon>Bacteria</taxon>
        <taxon>Pseudomonadati</taxon>
        <taxon>Pseudomonadota</taxon>
        <taxon>Alphaproteobacteria</taxon>
        <taxon>Sphingomonadales</taxon>
        <taxon>Erythrobacteraceae</taxon>
        <taxon>Altericroceibacterium</taxon>
    </lineage>
</organism>
<proteinExistence type="predicted"/>
<dbReference type="EMBL" id="RAPF01000007">
    <property type="protein sequence ID" value="RKF19041.1"/>
    <property type="molecule type" value="Genomic_DNA"/>
</dbReference>
<reference evidence="1 2" key="1">
    <citation type="submission" date="2018-09" db="EMBL/GenBank/DDBJ databases">
        <title>Altererythrobacter spongiae sp. nov., isolated from a marine sponge.</title>
        <authorList>
            <person name="Zhuang L."/>
            <person name="Luo L."/>
        </authorList>
    </citation>
    <scope>NUCLEOTIDE SEQUENCE [LARGE SCALE GENOMIC DNA]</scope>
    <source>
        <strain evidence="1 2">HN-Y73</strain>
    </source>
</reference>
<accession>A0A420EEC8</accession>
<dbReference type="AlphaFoldDB" id="A0A420EEC8"/>
<dbReference type="RefSeq" id="WP_120325437.1">
    <property type="nucleotide sequence ID" value="NZ_RAPF01000007.1"/>
</dbReference>
<dbReference type="OrthoDB" id="9809136at2"/>
<dbReference type="InterPro" id="IPR009964">
    <property type="entry name" value="DUF1491"/>
</dbReference>
<name>A0A420EEC8_9SPHN</name>
<dbReference type="Pfam" id="PF07372">
    <property type="entry name" value="DUF1491"/>
    <property type="match status" value="1"/>
</dbReference>
<gene>
    <name evidence="1" type="ORF">D6851_13555</name>
</gene>
<comment type="caution">
    <text evidence="1">The sequence shown here is derived from an EMBL/GenBank/DDBJ whole genome shotgun (WGS) entry which is preliminary data.</text>
</comment>
<protein>
    <submittedName>
        <fullName evidence="1">DUF1491 family protein</fullName>
    </submittedName>
</protein>
<keyword evidence="2" id="KW-1185">Reference proteome</keyword>
<evidence type="ECO:0000313" key="1">
    <source>
        <dbReference type="EMBL" id="RKF19041.1"/>
    </source>
</evidence>
<dbReference type="Proteomes" id="UP000284395">
    <property type="component" value="Unassembled WGS sequence"/>
</dbReference>
<evidence type="ECO:0000313" key="2">
    <source>
        <dbReference type="Proteomes" id="UP000284395"/>
    </source>
</evidence>
<dbReference type="Gene3D" id="3.40.1530.20">
    <property type="entry name" value="Protein of unknown function (DUF1491)"/>
    <property type="match status" value="1"/>
</dbReference>